<protein>
    <submittedName>
        <fullName evidence="1">Uncharacterized protein</fullName>
    </submittedName>
</protein>
<evidence type="ECO:0000313" key="1">
    <source>
        <dbReference type="EMBL" id="MCL7749586.1"/>
    </source>
</evidence>
<comment type="caution">
    <text evidence="1">The sequence shown here is derived from an EMBL/GenBank/DDBJ whole genome shotgun (WGS) entry which is preliminary data.</text>
</comment>
<reference evidence="1" key="1">
    <citation type="submission" date="2022-02" db="EMBL/GenBank/DDBJ databases">
        <title>Halalkalibacter sp. nov. isolated from Lonar Lake, India.</title>
        <authorList>
            <person name="Joshi A."/>
            <person name="Thite S."/>
            <person name="Lodha T."/>
        </authorList>
    </citation>
    <scope>NUCLEOTIDE SEQUENCE</scope>
    <source>
        <strain evidence="1">MEB205</strain>
    </source>
</reference>
<sequence>MGIRVSKKVEIDKMLDIWYEGSLIAHEFINKDYWKSQRNEMKDKYFP</sequence>
<gene>
    <name evidence="1" type="ORF">MF646_20935</name>
</gene>
<dbReference type="AlphaFoldDB" id="A0A9X2I746"/>
<keyword evidence="2" id="KW-1185">Reference proteome</keyword>
<evidence type="ECO:0000313" key="2">
    <source>
        <dbReference type="Proteomes" id="UP001139150"/>
    </source>
</evidence>
<dbReference type="RefSeq" id="WP_250098446.1">
    <property type="nucleotide sequence ID" value="NZ_JAKRYL010000032.1"/>
</dbReference>
<name>A0A9X2I746_9BACI</name>
<dbReference type="EMBL" id="JAKRYL010000032">
    <property type="protein sequence ID" value="MCL7749586.1"/>
    <property type="molecule type" value="Genomic_DNA"/>
</dbReference>
<proteinExistence type="predicted"/>
<accession>A0A9X2I746</accession>
<dbReference type="Proteomes" id="UP001139150">
    <property type="component" value="Unassembled WGS sequence"/>
</dbReference>
<organism evidence="1 2">
    <name type="scientific">Halalkalibacter alkaliphilus</name>
    <dbReference type="NCBI Taxonomy" id="2917993"/>
    <lineage>
        <taxon>Bacteria</taxon>
        <taxon>Bacillati</taxon>
        <taxon>Bacillota</taxon>
        <taxon>Bacilli</taxon>
        <taxon>Bacillales</taxon>
        <taxon>Bacillaceae</taxon>
        <taxon>Halalkalibacter</taxon>
    </lineage>
</organism>